<comment type="caution">
    <text evidence="3">The sequence shown here is derived from an EMBL/GenBank/DDBJ whole genome shotgun (WGS) entry which is preliminary data.</text>
</comment>
<name>A0AAV4E6K9_LACHE</name>
<dbReference type="EMBL" id="BLYV01000108">
    <property type="protein sequence ID" value="GFP12654.1"/>
    <property type="molecule type" value="Genomic_DNA"/>
</dbReference>
<dbReference type="Proteomes" id="UP000630086">
    <property type="component" value="Unassembled WGS sequence"/>
</dbReference>
<evidence type="ECO:0000313" key="3">
    <source>
        <dbReference type="EMBL" id="GFP12654.1"/>
    </source>
</evidence>
<evidence type="ECO:0000256" key="2">
    <source>
        <dbReference type="ARBA" id="ARBA00023002"/>
    </source>
</evidence>
<dbReference type="InterPro" id="IPR036812">
    <property type="entry name" value="NAD(P)_OxRdtase_dom_sf"/>
</dbReference>
<accession>A0AAV4E6K9</accession>
<dbReference type="PANTHER" id="PTHR43827:SF3">
    <property type="entry name" value="NADP-DEPENDENT OXIDOREDUCTASE DOMAIN-CONTAINING PROTEIN"/>
    <property type="match status" value="1"/>
</dbReference>
<dbReference type="GO" id="GO:0016616">
    <property type="term" value="F:oxidoreductase activity, acting on the CH-OH group of donors, NAD or NADP as acceptor"/>
    <property type="evidence" value="ECO:0007669"/>
    <property type="project" value="UniProtKB-ARBA"/>
</dbReference>
<keyword evidence="2" id="KW-0560">Oxidoreductase</keyword>
<dbReference type="KEGG" id="lhd:HUO_04580"/>
<gene>
    <name evidence="3" type="ORF">LHEJCM1062_05260</name>
</gene>
<protein>
    <submittedName>
        <fullName evidence="3">Oxidoreductase</fullName>
    </submittedName>
</protein>
<proteinExistence type="predicted"/>
<evidence type="ECO:0000313" key="4">
    <source>
        <dbReference type="Proteomes" id="UP000630086"/>
    </source>
</evidence>
<dbReference type="PANTHER" id="PTHR43827">
    <property type="entry name" value="2,5-DIKETO-D-GLUCONIC ACID REDUCTASE"/>
    <property type="match status" value="1"/>
</dbReference>
<dbReference type="InterPro" id="IPR020471">
    <property type="entry name" value="AKR"/>
</dbReference>
<organism evidence="3 4">
    <name type="scientific">Lactobacillus helveticus</name>
    <name type="common">Lactobacillus suntoryeus</name>
    <dbReference type="NCBI Taxonomy" id="1587"/>
    <lineage>
        <taxon>Bacteria</taxon>
        <taxon>Bacillati</taxon>
        <taxon>Bacillota</taxon>
        <taxon>Bacilli</taxon>
        <taxon>Lactobacillales</taxon>
        <taxon>Lactobacillaceae</taxon>
        <taxon>Lactobacillus</taxon>
    </lineage>
</organism>
<dbReference type="Gene3D" id="3.20.20.100">
    <property type="entry name" value="NADP-dependent oxidoreductase domain"/>
    <property type="match status" value="1"/>
</dbReference>
<keyword evidence="1" id="KW-0521">NADP</keyword>
<reference evidence="3" key="1">
    <citation type="submission" date="2020-07" db="EMBL/GenBank/DDBJ databases">
        <title>Draft genome sequence of Lactobacillus helveticus strain JCM 1062.</title>
        <authorList>
            <person name="Endo A."/>
            <person name="Maeno S."/>
            <person name="Kido Y."/>
        </authorList>
    </citation>
    <scope>NUCLEOTIDE SEQUENCE</scope>
    <source>
        <strain evidence="3">JCM 1062</strain>
    </source>
</reference>
<evidence type="ECO:0000256" key="1">
    <source>
        <dbReference type="ARBA" id="ARBA00022857"/>
    </source>
</evidence>
<sequence length="236" mass="26420">MALLDEAVVLNDGSLMPKTGIIVKNDDDVTKATKLGYRLLDCAVDDNLKIKDVNPQLYVEVRISKLTRGKELHNNLKSIRANLIADQADLCLLNLSDDNECNNQIWQKLEQLKITGWVKTLGIETDKADALEALLKNIKFKPNVLRLKCEDTDLLTIAKNNKLQVEIPVKGDIAALAEIADKYHTSPMELVLYYFNQKGIIPLVEASEMIENPQVNFNIKSADMATISQLFVKLSV</sequence>
<dbReference type="AlphaFoldDB" id="A0AAV4E6K9"/>
<dbReference type="RefSeq" id="WP_020829317.1">
    <property type="nucleotide sequence ID" value="NZ_AP023028.1"/>
</dbReference>
<dbReference type="SUPFAM" id="SSF51430">
    <property type="entry name" value="NAD(P)-linked oxidoreductase"/>
    <property type="match status" value="1"/>
</dbReference>